<keyword evidence="3" id="KW-0472">Membrane</keyword>
<dbReference type="SUPFAM" id="SSF55073">
    <property type="entry name" value="Nucleotide cyclase"/>
    <property type="match status" value="1"/>
</dbReference>
<dbReference type="InterPro" id="IPR043128">
    <property type="entry name" value="Rev_trsase/Diguanyl_cyclase"/>
</dbReference>
<feature type="transmembrane region" description="Helical" evidence="3">
    <location>
        <begin position="123"/>
        <end position="140"/>
    </location>
</feature>
<dbReference type="Proteomes" id="UP000609651">
    <property type="component" value="Unassembled WGS sequence"/>
</dbReference>
<feature type="transmembrane region" description="Helical" evidence="3">
    <location>
        <begin position="36"/>
        <end position="57"/>
    </location>
</feature>
<keyword evidence="3" id="KW-1133">Transmembrane helix</keyword>
<dbReference type="CDD" id="cd01949">
    <property type="entry name" value="GGDEF"/>
    <property type="match status" value="1"/>
</dbReference>
<name>A0ABX1V716_9PLAN</name>
<organism evidence="5 6">
    <name type="scientific">Alienimonas chondri</name>
    <dbReference type="NCBI Taxonomy" id="2681879"/>
    <lineage>
        <taxon>Bacteria</taxon>
        <taxon>Pseudomonadati</taxon>
        <taxon>Planctomycetota</taxon>
        <taxon>Planctomycetia</taxon>
        <taxon>Planctomycetales</taxon>
        <taxon>Planctomycetaceae</taxon>
        <taxon>Alienimonas</taxon>
    </lineage>
</organism>
<comment type="catalytic activity">
    <reaction evidence="2">
        <text>2 GTP = 3',3'-c-di-GMP + 2 diphosphate</text>
        <dbReference type="Rhea" id="RHEA:24898"/>
        <dbReference type="ChEBI" id="CHEBI:33019"/>
        <dbReference type="ChEBI" id="CHEBI:37565"/>
        <dbReference type="ChEBI" id="CHEBI:58805"/>
        <dbReference type="EC" id="2.7.7.65"/>
    </reaction>
</comment>
<dbReference type="Pfam" id="PF00990">
    <property type="entry name" value="GGDEF"/>
    <property type="match status" value="1"/>
</dbReference>
<evidence type="ECO:0000256" key="1">
    <source>
        <dbReference type="ARBA" id="ARBA00012528"/>
    </source>
</evidence>
<dbReference type="InterPro" id="IPR029016">
    <property type="entry name" value="GAF-like_dom_sf"/>
</dbReference>
<dbReference type="PANTHER" id="PTHR45138:SF9">
    <property type="entry name" value="DIGUANYLATE CYCLASE DGCM-RELATED"/>
    <property type="match status" value="1"/>
</dbReference>
<keyword evidence="3" id="KW-0812">Transmembrane</keyword>
<evidence type="ECO:0000313" key="5">
    <source>
        <dbReference type="EMBL" id="NNJ24055.1"/>
    </source>
</evidence>
<accession>A0ABX1V716</accession>
<protein>
    <recommendedName>
        <fullName evidence="1">diguanylate cyclase</fullName>
        <ecNumber evidence="1">2.7.7.65</ecNumber>
    </recommendedName>
</protein>
<dbReference type="EMBL" id="WTPX01000002">
    <property type="protein sequence ID" value="NNJ24055.1"/>
    <property type="molecule type" value="Genomic_DNA"/>
</dbReference>
<keyword evidence="6" id="KW-1185">Reference proteome</keyword>
<proteinExistence type="predicted"/>
<dbReference type="SUPFAM" id="SSF55781">
    <property type="entry name" value="GAF domain-like"/>
    <property type="match status" value="1"/>
</dbReference>
<evidence type="ECO:0000256" key="3">
    <source>
        <dbReference type="SAM" id="Phobius"/>
    </source>
</evidence>
<reference evidence="5 6" key="1">
    <citation type="journal article" date="2020" name="Syst. Appl. Microbiol.">
        <title>Alienimonas chondri sp. nov., a novel planctomycete isolated from the biofilm of the red alga Chondrus crispus.</title>
        <authorList>
            <person name="Vitorino I."/>
            <person name="Albuquerque L."/>
            <person name="Wiegand S."/>
            <person name="Kallscheuer N."/>
            <person name="da Costa M.S."/>
            <person name="Lobo-da-Cunha A."/>
            <person name="Jogler C."/>
            <person name="Lage O.M."/>
        </authorList>
    </citation>
    <scope>NUCLEOTIDE SEQUENCE [LARGE SCALE GENOMIC DNA]</scope>
    <source>
        <strain evidence="5 6">LzC2</strain>
    </source>
</reference>
<dbReference type="EC" id="2.7.7.65" evidence="1"/>
<feature type="domain" description="GGDEF" evidence="4">
    <location>
        <begin position="379"/>
        <end position="520"/>
    </location>
</feature>
<dbReference type="PANTHER" id="PTHR45138">
    <property type="entry name" value="REGULATORY COMPONENTS OF SENSORY TRANSDUCTION SYSTEM"/>
    <property type="match status" value="1"/>
</dbReference>
<dbReference type="InterPro" id="IPR000160">
    <property type="entry name" value="GGDEF_dom"/>
</dbReference>
<dbReference type="SMART" id="SM00267">
    <property type="entry name" value="GGDEF"/>
    <property type="match status" value="1"/>
</dbReference>
<sequence>MPSDVAPRRLEPSESEPLESLPVWKPSNLVGGRPDLAVWGIFAGWPFAALFGATLSWPPGSGGLVLMAVPAVWVGMRLPGPVAGMFAALAALCCASEATLLRVLRRLGDWNGVALPGPDDDRLFGPLAAVLLIGLVFRALRDRPTELNLDAPPADPRRTTGAGMLEQAASLLRLQGQDELACDLPGSARPLDGVIRSVRATARGCLRVEHASVWLWDGTRLREAGPPSGGNVRTFPPNPRAGLAAWVLKNRRPVTRQTLGKWVTRDHSLSEAFSSDPAPPAGIAPLLTRSSPGEAGSINGETLHGLLIVDQPLGFDPQFPAMLSALARFAATALENARRFDLVQGRARRDDLSGLLRRDPLLEELAVMLAPVHGQRRGHSVAAVIGDLDHFKAFNDRHGHLAGDAAIRQAAAIWRDLLPAGGRLCRYGGEEFLAALPDHTVHEAAEHAQKVVAAIRNHGVIDDGQTLRMTASFGAAAADPMDTHAHGGGGAAADRLIRLADGALFAAKEAGRDRVALVDSDGILLAQPSGGSRKFQAD</sequence>
<dbReference type="Gene3D" id="3.30.70.270">
    <property type="match status" value="1"/>
</dbReference>
<evidence type="ECO:0000259" key="4">
    <source>
        <dbReference type="PROSITE" id="PS50887"/>
    </source>
</evidence>
<dbReference type="Gene3D" id="3.30.450.40">
    <property type="match status" value="1"/>
</dbReference>
<dbReference type="NCBIfam" id="TIGR00254">
    <property type="entry name" value="GGDEF"/>
    <property type="match status" value="1"/>
</dbReference>
<comment type="caution">
    <text evidence="5">The sequence shown here is derived from an EMBL/GenBank/DDBJ whole genome shotgun (WGS) entry which is preliminary data.</text>
</comment>
<evidence type="ECO:0000313" key="6">
    <source>
        <dbReference type="Proteomes" id="UP000609651"/>
    </source>
</evidence>
<dbReference type="InterPro" id="IPR029787">
    <property type="entry name" value="Nucleotide_cyclase"/>
</dbReference>
<gene>
    <name evidence="5" type="ORF">LzC2_01020</name>
</gene>
<evidence type="ECO:0000256" key="2">
    <source>
        <dbReference type="ARBA" id="ARBA00034247"/>
    </source>
</evidence>
<dbReference type="InterPro" id="IPR050469">
    <property type="entry name" value="Diguanylate_Cyclase"/>
</dbReference>
<feature type="transmembrane region" description="Helical" evidence="3">
    <location>
        <begin position="78"/>
        <end position="103"/>
    </location>
</feature>
<dbReference type="RefSeq" id="WP_171182576.1">
    <property type="nucleotide sequence ID" value="NZ_WTPX01000002.1"/>
</dbReference>
<dbReference type="PROSITE" id="PS50887">
    <property type="entry name" value="GGDEF"/>
    <property type="match status" value="1"/>
</dbReference>